<protein>
    <submittedName>
        <fullName evidence="2">Uncharacterized protein</fullName>
    </submittedName>
</protein>
<dbReference type="Proteomes" id="UP000027730">
    <property type="component" value="Unassembled WGS sequence"/>
</dbReference>
<evidence type="ECO:0000313" key="2">
    <source>
        <dbReference type="EMBL" id="KEQ68763.1"/>
    </source>
</evidence>
<sequence>MSSPVSLEEQLEKVKKDLKDANETIAMQQIELDSKDQELTEMQGFLEDKNRQLSDFEEQSGLELRSRLAELEDDLQMVELLCWLKNVSIPSNIPADALSQIVWLEANLLEKIRRYERRDSWFLLAFGLLSNMVVSNDWPACCIAAVRLAVLAGQYPLRDKAVWDDFVANLMNNFIQLDVDPLGQACLAYLCLTTRDPPAMMAQNLPVALSQAEIDVSMRIPEILAKLEGEDVAVAHDAGSLSVVFVRRNQQSAVFSRLPNSSDWSFSVLPFELTSLLRTMRRIS</sequence>
<accession>A0A074W7C2</accession>
<feature type="coiled-coil region" evidence="1">
    <location>
        <begin position="11"/>
        <end position="38"/>
    </location>
</feature>
<evidence type="ECO:0000313" key="3">
    <source>
        <dbReference type="Proteomes" id="UP000027730"/>
    </source>
</evidence>
<proteinExistence type="predicted"/>
<dbReference type="RefSeq" id="XP_013422972.1">
    <property type="nucleotide sequence ID" value="XM_013567518.1"/>
</dbReference>
<dbReference type="GeneID" id="25417659"/>
<dbReference type="AlphaFoldDB" id="A0A074W7C2"/>
<evidence type="ECO:0000256" key="1">
    <source>
        <dbReference type="SAM" id="Coils"/>
    </source>
</evidence>
<dbReference type="HOGENOM" id="CLU_979977_0_0_1"/>
<keyword evidence="1" id="KW-0175">Coiled coil</keyword>
<dbReference type="EMBL" id="KL584726">
    <property type="protein sequence ID" value="KEQ68763.1"/>
    <property type="molecule type" value="Genomic_DNA"/>
</dbReference>
<keyword evidence="3" id="KW-1185">Reference proteome</keyword>
<organism evidence="2 3">
    <name type="scientific">Aureobasidium namibiae CBS 147.97</name>
    <dbReference type="NCBI Taxonomy" id="1043004"/>
    <lineage>
        <taxon>Eukaryota</taxon>
        <taxon>Fungi</taxon>
        <taxon>Dikarya</taxon>
        <taxon>Ascomycota</taxon>
        <taxon>Pezizomycotina</taxon>
        <taxon>Dothideomycetes</taxon>
        <taxon>Dothideomycetidae</taxon>
        <taxon>Dothideales</taxon>
        <taxon>Saccotheciaceae</taxon>
        <taxon>Aureobasidium</taxon>
    </lineage>
</organism>
<name>A0A074W7C2_9PEZI</name>
<reference evidence="2 3" key="1">
    <citation type="journal article" date="2014" name="BMC Genomics">
        <title>Genome sequencing of four Aureobasidium pullulans varieties: biotechnological potential, stress tolerance, and description of new species.</title>
        <authorList>
            <person name="Gostin Ar C."/>
            <person name="Ohm R.A."/>
            <person name="Kogej T."/>
            <person name="Sonjak S."/>
            <person name="Turk M."/>
            <person name="Zajc J."/>
            <person name="Zalar P."/>
            <person name="Grube M."/>
            <person name="Sun H."/>
            <person name="Han J."/>
            <person name="Sharma A."/>
            <person name="Chiniquy J."/>
            <person name="Ngan C.Y."/>
            <person name="Lipzen A."/>
            <person name="Barry K."/>
            <person name="Grigoriev I.V."/>
            <person name="Gunde-Cimerman N."/>
        </authorList>
    </citation>
    <scope>NUCLEOTIDE SEQUENCE [LARGE SCALE GENOMIC DNA]</scope>
    <source>
        <strain evidence="2 3">CBS 147.97</strain>
    </source>
</reference>
<gene>
    <name evidence="2" type="ORF">M436DRAFT_86137</name>
</gene>
<dbReference type="OrthoDB" id="10267194at2759"/>